<keyword evidence="4" id="KW-1185">Reference proteome</keyword>
<proteinExistence type="predicted"/>
<accession>A0ABN7RWJ2</accession>
<name>A0ABN7RWJ2_OIKDI</name>
<organism evidence="3 4">
    <name type="scientific">Oikopleura dioica</name>
    <name type="common">Tunicate</name>
    <dbReference type="NCBI Taxonomy" id="34765"/>
    <lineage>
        <taxon>Eukaryota</taxon>
        <taxon>Metazoa</taxon>
        <taxon>Chordata</taxon>
        <taxon>Tunicata</taxon>
        <taxon>Appendicularia</taxon>
        <taxon>Copelata</taxon>
        <taxon>Oikopleuridae</taxon>
        <taxon>Oikopleura</taxon>
    </lineage>
</organism>
<evidence type="ECO:0000256" key="2">
    <source>
        <dbReference type="SAM" id="Phobius"/>
    </source>
</evidence>
<evidence type="ECO:0000313" key="4">
    <source>
        <dbReference type="Proteomes" id="UP001158576"/>
    </source>
</evidence>
<gene>
    <name evidence="3" type="ORF">OKIOD_LOCUS2138</name>
</gene>
<keyword evidence="2" id="KW-0812">Transmembrane</keyword>
<feature type="region of interest" description="Disordered" evidence="1">
    <location>
        <begin position="207"/>
        <end position="228"/>
    </location>
</feature>
<protein>
    <submittedName>
        <fullName evidence="3">Oidioi.mRNA.OKI2018_I69.PAR.g10580.t1.cds</fullName>
    </submittedName>
</protein>
<dbReference type="EMBL" id="OU015568">
    <property type="protein sequence ID" value="CAG5084215.1"/>
    <property type="molecule type" value="Genomic_DNA"/>
</dbReference>
<feature type="compositionally biased region" description="Polar residues" evidence="1">
    <location>
        <begin position="210"/>
        <end position="223"/>
    </location>
</feature>
<reference evidence="3 4" key="1">
    <citation type="submission" date="2021-04" db="EMBL/GenBank/DDBJ databases">
        <authorList>
            <person name="Bliznina A."/>
        </authorList>
    </citation>
    <scope>NUCLEOTIDE SEQUENCE [LARGE SCALE GENOMIC DNA]</scope>
</reference>
<evidence type="ECO:0000256" key="1">
    <source>
        <dbReference type="SAM" id="MobiDB-lite"/>
    </source>
</evidence>
<dbReference type="Proteomes" id="UP001158576">
    <property type="component" value="Chromosome PAR"/>
</dbReference>
<evidence type="ECO:0000313" key="3">
    <source>
        <dbReference type="EMBL" id="CAG5084215.1"/>
    </source>
</evidence>
<keyword evidence="2" id="KW-1133">Transmembrane helix</keyword>
<sequence length="302" mass="33019">MKLNRLKVCTFVSAARPGYVAPSIIQSHRSVRQNPTAEALTDPSQPEIEEAAAPDFFAPFIFGCVVLAGLTGIIVGLCLRIEAIRRCECVSDMTSCIAISEDLEFPEKEISPYKEPLKKKGGSHSNPYPNFKVPEGLPGGLIMVSDSPRLNRKNSLRSLSRHSLSQIGRKVGPRDIFRQNSITGSFGAKSLGSKKSANLSFKRKSIADGDNTSIHSSRSNGTLRSKDGNWLSHSCQQANYNRVNQYLAQQKNSVTPGKAHASPLSIRKASTDKVVLSPYETIVVRPQSTFQKQATVNEAIVY</sequence>
<feature type="transmembrane region" description="Helical" evidence="2">
    <location>
        <begin position="56"/>
        <end position="79"/>
    </location>
</feature>
<keyword evidence="2" id="KW-0472">Membrane</keyword>